<evidence type="ECO:0000256" key="1">
    <source>
        <dbReference type="SAM" id="Phobius"/>
    </source>
</evidence>
<comment type="caution">
    <text evidence="2">The sequence shown here is derived from an EMBL/GenBank/DDBJ whole genome shotgun (WGS) entry which is preliminary data.</text>
</comment>
<keyword evidence="1" id="KW-1133">Transmembrane helix</keyword>
<feature type="transmembrane region" description="Helical" evidence="1">
    <location>
        <begin position="52"/>
        <end position="76"/>
    </location>
</feature>
<gene>
    <name evidence="2" type="ORF">KIPB_004485</name>
</gene>
<proteinExistence type="predicted"/>
<name>A0A9K3CU34_9EUKA</name>
<reference evidence="2 3" key="1">
    <citation type="journal article" date="2018" name="PLoS ONE">
        <title>The draft genome of Kipferlia bialata reveals reductive genome evolution in fornicate parasites.</title>
        <authorList>
            <person name="Tanifuji G."/>
            <person name="Takabayashi S."/>
            <person name="Kume K."/>
            <person name="Takagi M."/>
            <person name="Nakayama T."/>
            <person name="Kamikawa R."/>
            <person name="Inagaki Y."/>
            <person name="Hashimoto T."/>
        </authorList>
    </citation>
    <scope>NUCLEOTIDE SEQUENCE [LARGE SCALE GENOMIC DNA]</scope>
    <source>
        <strain evidence="2">NY0173</strain>
    </source>
</reference>
<protein>
    <recommendedName>
        <fullName evidence="4">Adhesin domain-containing protein</fullName>
    </recommendedName>
</protein>
<keyword evidence="3" id="KW-1185">Reference proteome</keyword>
<keyword evidence="1" id="KW-0812">Transmembrane</keyword>
<keyword evidence="1" id="KW-0472">Membrane</keyword>
<accession>A0A9K3CU34</accession>
<organism evidence="2 3">
    <name type="scientific">Kipferlia bialata</name>
    <dbReference type="NCBI Taxonomy" id="797122"/>
    <lineage>
        <taxon>Eukaryota</taxon>
        <taxon>Metamonada</taxon>
        <taxon>Carpediemonas-like organisms</taxon>
        <taxon>Kipferlia</taxon>
    </lineage>
</organism>
<sequence>MHHPLRTDTPKAAAPGIASLSPHLRVAGFIQEESTGMVDQYYINEHGSDPCFGLSVCLAAALAILSIAGFGIYNLFLGTIGSTQLSYTLYREFREDNGSDLRISVETGTLTVQVVADVSDQGFNAPNPFITITADGGDNTVTCDTSAGTFTDADITGTGAAVHCFSKVPADGVDVVVSIPEALASDMLPFLSLECEEDCAIHVIGSEVLKVSNLYIQIDALGSALVDGVGCTDDLLIEGPLTHASDGGAGVVLGGGVTAQNITVNVESDIWLDETYADLITLETSLGDVTATLHEGLPYTGNSGEVQLWSRTKEVTSSDPAGLVHPSTWLSTEWEEDNDDSTLFWNMAVLYNNGFRPISDYGRMVIWAEPGSIDLTFEEA</sequence>
<evidence type="ECO:0008006" key="4">
    <source>
        <dbReference type="Google" id="ProtNLM"/>
    </source>
</evidence>
<evidence type="ECO:0000313" key="2">
    <source>
        <dbReference type="EMBL" id="GIQ83206.1"/>
    </source>
</evidence>
<dbReference type="EMBL" id="BDIP01000961">
    <property type="protein sequence ID" value="GIQ83206.1"/>
    <property type="molecule type" value="Genomic_DNA"/>
</dbReference>
<dbReference type="AlphaFoldDB" id="A0A9K3CU34"/>
<evidence type="ECO:0000313" key="3">
    <source>
        <dbReference type="Proteomes" id="UP000265618"/>
    </source>
</evidence>
<dbReference type="Proteomes" id="UP000265618">
    <property type="component" value="Unassembled WGS sequence"/>
</dbReference>